<dbReference type="Gene3D" id="1.10.1410.40">
    <property type="match status" value="1"/>
</dbReference>
<reference evidence="1 3" key="2">
    <citation type="journal article" date="2013" name="Nature">
        <title>Insights into bilaterian evolution from three spiralian genomes.</title>
        <authorList>
            <person name="Simakov O."/>
            <person name="Marletaz F."/>
            <person name="Cho S.J."/>
            <person name="Edsinger-Gonzales E."/>
            <person name="Havlak P."/>
            <person name="Hellsten U."/>
            <person name="Kuo D.H."/>
            <person name="Larsson T."/>
            <person name="Lv J."/>
            <person name="Arendt D."/>
            <person name="Savage R."/>
            <person name="Osoegawa K."/>
            <person name="de Jong P."/>
            <person name="Grimwood J."/>
            <person name="Chapman J.A."/>
            <person name="Shapiro H."/>
            <person name="Aerts A."/>
            <person name="Otillar R.P."/>
            <person name="Terry A.Y."/>
            <person name="Boore J.L."/>
            <person name="Grigoriev I.V."/>
            <person name="Lindberg D.R."/>
            <person name="Seaver E.C."/>
            <person name="Weisblat D.A."/>
            <person name="Putnam N.H."/>
            <person name="Rokhsar D.S."/>
        </authorList>
    </citation>
    <scope>NUCLEOTIDE SEQUENCE</scope>
    <source>
        <strain evidence="1 3">I ESC-2004</strain>
    </source>
</reference>
<dbReference type="EMBL" id="AMQN01001571">
    <property type="status" value="NOT_ANNOTATED_CDS"/>
    <property type="molecule type" value="Genomic_DNA"/>
</dbReference>
<dbReference type="HOGENOM" id="CLU_581722_0_0_1"/>
<dbReference type="EnsemblMetazoa" id="CapteT199633">
    <property type="protein sequence ID" value="CapteP199633"/>
    <property type="gene ID" value="CapteG199633"/>
</dbReference>
<evidence type="ECO:0000313" key="1">
    <source>
        <dbReference type="EMBL" id="ELU02659.1"/>
    </source>
</evidence>
<evidence type="ECO:0000313" key="2">
    <source>
        <dbReference type="EnsemblMetazoa" id="CapteP199633"/>
    </source>
</evidence>
<proteinExistence type="predicted"/>
<accession>R7U9J0</accession>
<dbReference type="Proteomes" id="UP000014760">
    <property type="component" value="Unassembled WGS sequence"/>
</dbReference>
<dbReference type="OMA" id="AMTSWMD"/>
<name>R7U9J0_CAPTE</name>
<keyword evidence="3" id="KW-1185">Reference proteome</keyword>
<evidence type="ECO:0000313" key="3">
    <source>
        <dbReference type="Proteomes" id="UP000014760"/>
    </source>
</evidence>
<dbReference type="EMBL" id="KB303857">
    <property type="protein sequence ID" value="ELU02659.1"/>
    <property type="molecule type" value="Genomic_DNA"/>
</dbReference>
<sequence>MKRVTNEERLNIFVERIIKEERTKSTEKKIERETRIADAIKVIEDVIRRAFASNAKFCSYLECPDVKEVGTNGLWEFAGSGSEVTRRLFLKPFVHPKFSEFQCGSKFSLPAGYVLYRLSEQMTPQELTLIKRQWKHCLDDQGCISPSVVHSWFSKGLNNAVKEYKKSTEEVNKEQKLSMGPAPYIWTVNSASHFTIGLSFPNPNPLDMDSEPTVVRVALRTSIHGSGWLPGLKLSWPLPQRPPYCTTGKDTLELIENLCRDGQSMWILDVPSQPYTKELPRFKDCLRMKEAMWQLNLTPAVAILKHYAWRCCTNYDIPGIELILELIVQYHGLTDLDTTVLQHVLMWTLKYHLMKCKDNGQVLVKCLQYLYQVLSSKFCPHFACPHVNMLQMTPEQAKLWPPKVKSIAKRIVDNPGRVLNYIGYGESAGPCENPRTIPRETTSIAFTRFEWMTELVVKVTVSENSADGAD</sequence>
<reference evidence="3" key="1">
    <citation type="submission" date="2012-12" db="EMBL/GenBank/DDBJ databases">
        <authorList>
            <person name="Hellsten U."/>
            <person name="Grimwood J."/>
            <person name="Chapman J.A."/>
            <person name="Shapiro H."/>
            <person name="Aerts A."/>
            <person name="Otillar R.P."/>
            <person name="Terry A.Y."/>
            <person name="Boore J.L."/>
            <person name="Simakov O."/>
            <person name="Marletaz F."/>
            <person name="Cho S.-J."/>
            <person name="Edsinger-Gonzales E."/>
            <person name="Havlak P."/>
            <person name="Kuo D.-H."/>
            <person name="Larsson T."/>
            <person name="Lv J."/>
            <person name="Arendt D."/>
            <person name="Savage R."/>
            <person name="Osoegawa K."/>
            <person name="de Jong P."/>
            <person name="Lindberg D.R."/>
            <person name="Seaver E.C."/>
            <person name="Weisblat D.A."/>
            <person name="Putnam N.H."/>
            <person name="Grigoriev I.V."/>
            <person name="Rokhsar D.S."/>
        </authorList>
    </citation>
    <scope>NUCLEOTIDE SEQUENCE</scope>
    <source>
        <strain evidence="3">I ESC-2004</strain>
    </source>
</reference>
<organism evidence="1">
    <name type="scientific">Capitella teleta</name>
    <name type="common">Polychaete worm</name>
    <dbReference type="NCBI Taxonomy" id="283909"/>
    <lineage>
        <taxon>Eukaryota</taxon>
        <taxon>Metazoa</taxon>
        <taxon>Spiralia</taxon>
        <taxon>Lophotrochozoa</taxon>
        <taxon>Annelida</taxon>
        <taxon>Polychaeta</taxon>
        <taxon>Sedentaria</taxon>
        <taxon>Scolecida</taxon>
        <taxon>Capitellidae</taxon>
        <taxon>Capitella</taxon>
    </lineage>
</organism>
<gene>
    <name evidence="1" type="ORF">CAPTEDRAFT_199633</name>
</gene>
<dbReference type="AlphaFoldDB" id="R7U9J0"/>
<reference evidence="2" key="3">
    <citation type="submission" date="2015-06" db="UniProtKB">
        <authorList>
            <consortium name="EnsemblMetazoa"/>
        </authorList>
    </citation>
    <scope>IDENTIFICATION</scope>
</reference>
<protein>
    <submittedName>
        <fullName evidence="1 2">Uncharacterized protein</fullName>
    </submittedName>
</protein>